<accession>A0AAV1Q474</accession>
<protein>
    <submittedName>
        <fullName evidence="1">Uncharacterized protein</fullName>
    </submittedName>
</protein>
<gene>
    <name evidence="1" type="ORF">FSCOSCO3_A035329</name>
</gene>
<evidence type="ECO:0000313" key="2">
    <source>
        <dbReference type="Proteomes" id="UP001314229"/>
    </source>
</evidence>
<organism evidence="1 2">
    <name type="scientific">Scomber scombrus</name>
    <name type="common">Atlantic mackerel</name>
    <name type="synonym">Scomber vernalis</name>
    <dbReference type="NCBI Taxonomy" id="13677"/>
    <lineage>
        <taxon>Eukaryota</taxon>
        <taxon>Metazoa</taxon>
        <taxon>Chordata</taxon>
        <taxon>Craniata</taxon>
        <taxon>Vertebrata</taxon>
        <taxon>Euteleostomi</taxon>
        <taxon>Actinopterygii</taxon>
        <taxon>Neopterygii</taxon>
        <taxon>Teleostei</taxon>
        <taxon>Neoteleostei</taxon>
        <taxon>Acanthomorphata</taxon>
        <taxon>Pelagiaria</taxon>
        <taxon>Scombriformes</taxon>
        <taxon>Scombridae</taxon>
        <taxon>Scomber</taxon>
    </lineage>
</organism>
<comment type="caution">
    <text evidence="1">The sequence shown here is derived from an EMBL/GenBank/DDBJ whole genome shotgun (WGS) entry which is preliminary data.</text>
</comment>
<reference evidence="1 2" key="1">
    <citation type="submission" date="2024-01" db="EMBL/GenBank/DDBJ databases">
        <authorList>
            <person name="Alioto T."/>
            <person name="Alioto T."/>
            <person name="Gomez Garrido J."/>
        </authorList>
    </citation>
    <scope>NUCLEOTIDE SEQUENCE [LARGE SCALE GENOMIC DNA]</scope>
</reference>
<proteinExistence type="predicted"/>
<keyword evidence="2" id="KW-1185">Reference proteome</keyword>
<sequence length="69" mass="8160">MTSRCRRNGERRLSEQRANRASFKNVALFSLFNVSKTKRLHFNRVDVNVIILASRFLKIANSDRCFEDR</sequence>
<evidence type="ECO:0000313" key="1">
    <source>
        <dbReference type="EMBL" id="CAK6979257.1"/>
    </source>
</evidence>
<dbReference type="AlphaFoldDB" id="A0AAV1Q474"/>
<dbReference type="EMBL" id="CAWUFR010000562">
    <property type="protein sequence ID" value="CAK6979257.1"/>
    <property type="molecule type" value="Genomic_DNA"/>
</dbReference>
<name>A0AAV1Q474_SCOSC</name>
<dbReference type="Proteomes" id="UP001314229">
    <property type="component" value="Unassembled WGS sequence"/>
</dbReference>